<dbReference type="GO" id="GO:0005886">
    <property type="term" value="C:plasma membrane"/>
    <property type="evidence" value="ECO:0007669"/>
    <property type="project" value="UniProtKB-SubCell"/>
</dbReference>
<dbReference type="EMBL" id="WUQX01000001">
    <property type="protein sequence ID" value="MXP78896.1"/>
    <property type="molecule type" value="Genomic_DNA"/>
</dbReference>
<dbReference type="InterPro" id="IPR023087">
    <property type="entry name" value="Flg_Motor_Flig_C"/>
</dbReference>
<accession>A0A7X3SM14</accession>
<dbReference type="NCBIfam" id="TIGR00207">
    <property type="entry name" value="fliG"/>
    <property type="match status" value="1"/>
</dbReference>
<evidence type="ECO:0000256" key="9">
    <source>
        <dbReference type="ARBA" id="ARBA00023143"/>
    </source>
</evidence>
<dbReference type="Proteomes" id="UP000460412">
    <property type="component" value="Unassembled WGS sequence"/>
</dbReference>
<evidence type="ECO:0000256" key="8">
    <source>
        <dbReference type="ARBA" id="ARBA00023136"/>
    </source>
</evidence>
<dbReference type="Gene3D" id="1.10.220.30">
    <property type="match status" value="3"/>
</dbReference>
<evidence type="ECO:0000256" key="3">
    <source>
        <dbReference type="ARBA" id="ARBA00010299"/>
    </source>
</evidence>
<evidence type="ECO:0000256" key="5">
    <source>
        <dbReference type="ARBA" id="ARBA00022475"/>
    </source>
</evidence>
<comment type="similarity">
    <text evidence="3">Belongs to the FliG family.</text>
</comment>
<keyword evidence="15" id="KW-1185">Reference proteome</keyword>
<keyword evidence="14" id="KW-0282">Flagellum</keyword>
<evidence type="ECO:0000256" key="1">
    <source>
        <dbReference type="ARBA" id="ARBA00004117"/>
    </source>
</evidence>
<sequence length="350" mass="39616">MEENKESKETKETKEVKESKLTPEQKAAAVVVSLGADKASKIYKHLSESDIERLTIEVAKLGHISPDEMELVLDEFYKTCLTQKVVTDGGMEYARAVLEKAFGESTAQSLLDKLSKSLKIRPFEFIRKSNVKNLISFLQHERPQTIALVLSYADSDQASMVISELPKEKRIKVVEAIARMESASPEAIKVVEDSLKKRFDSILTTDVTTIGGIDYIADVMNHMDRANEKYIFDELGKNDEELAETIRKKMFVFEDIVSMDNRSIQRFIRECDVKDIVYALKGSDEKIKELVFSNVSSRMAESIQSDLEITVNVRLRDVEEAQQRIVGVIRRLEEAGELIIVKSGKDEIIA</sequence>
<dbReference type="RefSeq" id="WP_159756173.1">
    <property type="nucleotide sequence ID" value="NZ_CASSPE010000056.1"/>
</dbReference>
<keyword evidence="6" id="KW-0145">Chemotaxis</keyword>
<dbReference type="AlphaFoldDB" id="A0A7X3SM14"/>
<protein>
    <recommendedName>
        <fullName evidence="4">Flagellar motor switch protein FliG</fullName>
    </recommendedName>
</protein>
<feature type="domain" description="Flagellar motor switch protein FliG N-terminal" evidence="13">
    <location>
        <begin position="20"/>
        <end position="123"/>
    </location>
</feature>
<feature type="region of interest" description="Disordered" evidence="10">
    <location>
        <begin position="1"/>
        <end position="20"/>
    </location>
</feature>
<comment type="subcellular location">
    <subcellularLocation>
        <location evidence="1">Bacterial flagellum basal body</location>
    </subcellularLocation>
    <subcellularLocation>
        <location evidence="2">Cell membrane</location>
        <topology evidence="2">Peripheral membrane protein</topology>
        <orientation evidence="2">Cytoplasmic side</orientation>
    </subcellularLocation>
</comment>
<keyword evidence="5" id="KW-1003">Cell membrane</keyword>
<evidence type="ECO:0000259" key="13">
    <source>
        <dbReference type="Pfam" id="PF14842"/>
    </source>
</evidence>
<dbReference type="PRINTS" id="PR00954">
    <property type="entry name" value="FLGMOTORFLIG"/>
</dbReference>
<dbReference type="PANTHER" id="PTHR30534:SF0">
    <property type="entry name" value="FLAGELLAR MOTOR SWITCH PROTEIN FLIG"/>
    <property type="match status" value="1"/>
</dbReference>
<dbReference type="InterPro" id="IPR032779">
    <property type="entry name" value="FliG_M"/>
</dbReference>
<evidence type="ECO:0000256" key="6">
    <source>
        <dbReference type="ARBA" id="ARBA00022500"/>
    </source>
</evidence>
<evidence type="ECO:0000256" key="10">
    <source>
        <dbReference type="SAM" id="MobiDB-lite"/>
    </source>
</evidence>
<evidence type="ECO:0000256" key="7">
    <source>
        <dbReference type="ARBA" id="ARBA00022779"/>
    </source>
</evidence>
<dbReference type="InterPro" id="IPR011002">
    <property type="entry name" value="FliG_a-hlx"/>
</dbReference>
<reference evidence="14 15" key="1">
    <citation type="submission" date="2019-12" db="EMBL/GenBank/DDBJ databases">
        <title>Sporaefaciens musculi gen. nov., sp. nov., a novel bacterium isolated from the caecum of an obese mouse.</title>
        <authorList>
            <person name="Rasmussen T.S."/>
            <person name="Streidl T."/>
            <person name="Hitch T.C.A."/>
            <person name="Wortmann E."/>
            <person name="Deptula P."/>
            <person name="Hansen M."/>
            <person name="Nielsen D.S."/>
            <person name="Clavel T."/>
            <person name="Vogensen F.K."/>
        </authorList>
    </citation>
    <scope>NUCLEOTIDE SEQUENCE [LARGE SCALE GENOMIC DNA]</scope>
    <source>
        <strain evidence="14 15">WCA-9-b2</strain>
    </source>
</reference>
<dbReference type="Pfam" id="PF14841">
    <property type="entry name" value="FliG_M"/>
    <property type="match status" value="1"/>
</dbReference>
<feature type="domain" description="Flagellar motor switch protein FliG middle" evidence="12">
    <location>
        <begin position="132"/>
        <end position="204"/>
    </location>
</feature>
<dbReference type="InterPro" id="IPR028263">
    <property type="entry name" value="FliG_N"/>
</dbReference>
<evidence type="ECO:0000259" key="11">
    <source>
        <dbReference type="Pfam" id="PF01706"/>
    </source>
</evidence>
<organism evidence="14 15">
    <name type="scientific">Sporofaciens musculi</name>
    <dbReference type="NCBI Taxonomy" id="2681861"/>
    <lineage>
        <taxon>Bacteria</taxon>
        <taxon>Bacillati</taxon>
        <taxon>Bacillota</taxon>
        <taxon>Clostridia</taxon>
        <taxon>Lachnospirales</taxon>
        <taxon>Lachnospiraceae</taxon>
        <taxon>Sporofaciens</taxon>
    </lineage>
</organism>
<feature type="domain" description="Flagellar motor switch protein FliG C-terminal" evidence="11">
    <location>
        <begin position="234"/>
        <end position="340"/>
    </location>
</feature>
<evidence type="ECO:0000259" key="12">
    <source>
        <dbReference type="Pfam" id="PF14841"/>
    </source>
</evidence>
<dbReference type="PANTHER" id="PTHR30534">
    <property type="entry name" value="FLAGELLAR MOTOR SWITCH PROTEIN FLIG"/>
    <property type="match status" value="1"/>
</dbReference>
<name>A0A7X3SM14_9FIRM</name>
<evidence type="ECO:0000256" key="2">
    <source>
        <dbReference type="ARBA" id="ARBA00004413"/>
    </source>
</evidence>
<comment type="caution">
    <text evidence="14">The sequence shown here is derived from an EMBL/GenBank/DDBJ whole genome shotgun (WGS) entry which is preliminary data.</text>
</comment>
<evidence type="ECO:0000313" key="15">
    <source>
        <dbReference type="Proteomes" id="UP000460412"/>
    </source>
</evidence>
<dbReference type="GO" id="GO:0009425">
    <property type="term" value="C:bacterial-type flagellum basal body"/>
    <property type="evidence" value="ECO:0007669"/>
    <property type="project" value="UniProtKB-SubCell"/>
</dbReference>
<dbReference type="SUPFAM" id="SSF48029">
    <property type="entry name" value="FliG"/>
    <property type="match status" value="2"/>
</dbReference>
<evidence type="ECO:0000313" key="14">
    <source>
        <dbReference type="EMBL" id="MXP78896.1"/>
    </source>
</evidence>
<dbReference type="PIRSF" id="PIRSF003161">
    <property type="entry name" value="FliG"/>
    <property type="match status" value="1"/>
</dbReference>
<dbReference type="Pfam" id="PF14842">
    <property type="entry name" value="FliG_N"/>
    <property type="match status" value="1"/>
</dbReference>
<dbReference type="GO" id="GO:0003774">
    <property type="term" value="F:cytoskeletal motor activity"/>
    <property type="evidence" value="ECO:0007669"/>
    <property type="project" value="InterPro"/>
</dbReference>
<evidence type="ECO:0000256" key="4">
    <source>
        <dbReference type="ARBA" id="ARBA00021870"/>
    </source>
</evidence>
<dbReference type="GO" id="GO:0071973">
    <property type="term" value="P:bacterial-type flagellum-dependent cell motility"/>
    <property type="evidence" value="ECO:0007669"/>
    <property type="project" value="InterPro"/>
</dbReference>
<proteinExistence type="inferred from homology"/>
<dbReference type="GO" id="GO:0006935">
    <property type="term" value="P:chemotaxis"/>
    <property type="evidence" value="ECO:0007669"/>
    <property type="project" value="UniProtKB-KW"/>
</dbReference>
<gene>
    <name evidence="14" type="primary">fliG</name>
    <name evidence="14" type="ORF">GN277_27255</name>
</gene>
<dbReference type="InterPro" id="IPR000090">
    <property type="entry name" value="Flg_Motor_Flig"/>
</dbReference>
<keyword evidence="8" id="KW-0472">Membrane</keyword>
<keyword evidence="7" id="KW-0283">Flagellar rotation</keyword>
<keyword evidence="14" id="KW-0966">Cell projection</keyword>
<dbReference type="Pfam" id="PF01706">
    <property type="entry name" value="FliG_C"/>
    <property type="match status" value="1"/>
</dbReference>
<keyword evidence="9" id="KW-0975">Bacterial flagellum</keyword>
<keyword evidence="14" id="KW-0969">Cilium</keyword>